<dbReference type="InterPro" id="IPR020449">
    <property type="entry name" value="Tscrpt_reg_AraC-type_HTH"/>
</dbReference>
<dbReference type="Proteomes" id="UP001153404">
    <property type="component" value="Unassembled WGS sequence"/>
</dbReference>
<dbReference type="InterPro" id="IPR011006">
    <property type="entry name" value="CheY-like_superfamily"/>
</dbReference>
<dbReference type="GO" id="GO:0043565">
    <property type="term" value="F:sequence-specific DNA binding"/>
    <property type="evidence" value="ECO:0007669"/>
    <property type="project" value="InterPro"/>
</dbReference>
<protein>
    <submittedName>
        <fullName evidence="8">Response regulator</fullName>
    </submittedName>
</protein>
<evidence type="ECO:0000259" key="7">
    <source>
        <dbReference type="PROSITE" id="PS50110"/>
    </source>
</evidence>
<dbReference type="SUPFAM" id="SSF46689">
    <property type="entry name" value="Homeodomain-like"/>
    <property type="match status" value="1"/>
</dbReference>
<evidence type="ECO:0000256" key="4">
    <source>
        <dbReference type="PROSITE-ProRule" id="PRU00169"/>
    </source>
</evidence>
<accession>A0A9X4QTV7</accession>
<organism evidence="8 9">
    <name type="scientific">Cohnella rhizosphaerae</name>
    <dbReference type="NCBI Taxonomy" id="1457232"/>
    <lineage>
        <taxon>Bacteria</taxon>
        <taxon>Bacillati</taxon>
        <taxon>Bacillota</taxon>
        <taxon>Bacilli</taxon>
        <taxon>Bacillales</taxon>
        <taxon>Paenibacillaceae</taxon>
        <taxon>Cohnella</taxon>
    </lineage>
</organism>
<name>A0A9X4QTV7_9BACL</name>
<dbReference type="Gene3D" id="3.40.50.2300">
    <property type="match status" value="1"/>
</dbReference>
<evidence type="ECO:0000256" key="5">
    <source>
        <dbReference type="SAM" id="Coils"/>
    </source>
</evidence>
<keyword evidence="4" id="KW-0597">Phosphoprotein</keyword>
<keyword evidence="9" id="KW-1185">Reference proteome</keyword>
<dbReference type="SMART" id="SM00342">
    <property type="entry name" value="HTH_ARAC"/>
    <property type="match status" value="1"/>
</dbReference>
<reference evidence="8" key="1">
    <citation type="submission" date="2022-10" db="EMBL/GenBank/DDBJ databases">
        <title>Comparative genomic analysis of Cohnella hashimotonis sp. nov., isolated from the International Space Station.</title>
        <authorList>
            <person name="Simpson A."/>
            <person name="Venkateswaran K."/>
        </authorList>
    </citation>
    <scope>NUCLEOTIDE SEQUENCE</scope>
    <source>
        <strain evidence="8">DSM 28161</strain>
    </source>
</reference>
<gene>
    <name evidence="8" type="ORF">OMP40_21095</name>
</gene>
<evidence type="ECO:0000259" key="6">
    <source>
        <dbReference type="PROSITE" id="PS01124"/>
    </source>
</evidence>
<sequence>MPKLLIVDDEEMIRAGLSQIVPRLLPSWQVIGACEDAASAWSAIAAERPDLLILDIGMPGESGLALADRLSREKPDIAIVMLTGFDKFDHVQAALRSGVSDYLLKPVQRDELKAAIMKAEERIESMRRQRDLLFVQALGEWIVAGKPERLQSLNRLLAEDGLLRPGASFNLKLTIYLRDGDDACASDPVPGKGLRQARVEADLDALRRAGAVVRKWVVVPLAEACDLLFVAGEGLPGAAELPVTEDERTTGTLSGCGDPVADPADLPTLFRTVQGRLLSETTTLEAASEAESEHAARLTAALEANDPAGAAAAIRQWAAWLRTDAALTMQGAFRLISFITGPQMNRGMNPLIRALQPELAGLTGRLLFSRDPSALLAEIEAFAGRIGSTRHALPEERKIIGKVKEMIRREYAKPSFTLEQAATSVYLNPTYLSELFKASTGQKFIDYITDVRLDEARRLLQETDMKMYEVCEAVGYTSSKYFSTLFRKRFDRTPTQYREQAGYGGPAREEP</sequence>
<dbReference type="GO" id="GO:0003700">
    <property type="term" value="F:DNA-binding transcription factor activity"/>
    <property type="evidence" value="ECO:0007669"/>
    <property type="project" value="InterPro"/>
</dbReference>
<dbReference type="InterPro" id="IPR009057">
    <property type="entry name" value="Homeodomain-like_sf"/>
</dbReference>
<evidence type="ECO:0000313" key="9">
    <source>
        <dbReference type="Proteomes" id="UP001153404"/>
    </source>
</evidence>
<dbReference type="PROSITE" id="PS01124">
    <property type="entry name" value="HTH_ARAC_FAMILY_2"/>
    <property type="match status" value="1"/>
</dbReference>
<dbReference type="Gene3D" id="1.10.10.60">
    <property type="entry name" value="Homeodomain-like"/>
    <property type="match status" value="2"/>
</dbReference>
<dbReference type="PROSITE" id="PS00041">
    <property type="entry name" value="HTH_ARAC_FAMILY_1"/>
    <property type="match status" value="1"/>
</dbReference>
<feature type="domain" description="HTH araC/xylS-type" evidence="6">
    <location>
        <begin position="401"/>
        <end position="500"/>
    </location>
</feature>
<dbReference type="PANTHER" id="PTHR43280:SF2">
    <property type="entry name" value="HTH-TYPE TRANSCRIPTIONAL REGULATOR EXSA"/>
    <property type="match status" value="1"/>
</dbReference>
<dbReference type="CDD" id="cd17536">
    <property type="entry name" value="REC_YesN-like"/>
    <property type="match status" value="1"/>
</dbReference>
<dbReference type="GO" id="GO:0000160">
    <property type="term" value="P:phosphorelay signal transduction system"/>
    <property type="evidence" value="ECO:0007669"/>
    <property type="project" value="InterPro"/>
</dbReference>
<feature type="modified residue" description="4-aspartylphosphate" evidence="4">
    <location>
        <position position="55"/>
    </location>
</feature>
<evidence type="ECO:0000256" key="3">
    <source>
        <dbReference type="ARBA" id="ARBA00023163"/>
    </source>
</evidence>
<evidence type="ECO:0000256" key="2">
    <source>
        <dbReference type="ARBA" id="ARBA00023125"/>
    </source>
</evidence>
<keyword evidence="2" id="KW-0238">DNA-binding</keyword>
<dbReference type="InterPro" id="IPR018060">
    <property type="entry name" value="HTH_AraC"/>
</dbReference>
<dbReference type="SUPFAM" id="SSF52172">
    <property type="entry name" value="CheY-like"/>
    <property type="match status" value="1"/>
</dbReference>
<dbReference type="PANTHER" id="PTHR43280">
    <property type="entry name" value="ARAC-FAMILY TRANSCRIPTIONAL REGULATOR"/>
    <property type="match status" value="1"/>
</dbReference>
<dbReference type="InterPro" id="IPR018062">
    <property type="entry name" value="HTH_AraC-typ_CS"/>
</dbReference>
<dbReference type="AlphaFoldDB" id="A0A9X4QTV7"/>
<dbReference type="PRINTS" id="PR00032">
    <property type="entry name" value="HTHARAC"/>
</dbReference>
<feature type="coiled-coil region" evidence="5">
    <location>
        <begin position="109"/>
        <end position="136"/>
    </location>
</feature>
<dbReference type="PROSITE" id="PS50110">
    <property type="entry name" value="RESPONSE_REGULATORY"/>
    <property type="match status" value="1"/>
</dbReference>
<dbReference type="PROSITE" id="PS51257">
    <property type="entry name" value="PROKAR_LIPOPROTEIN"/>
    <property type="match status" value="1"/>
</dbReference>
<proteinExistence type="predicted"/>
<evidence type="ECO:0000256" key="1">
    <source>
        <dbReference type="ARBA" id="ARBA00023015"/>
    </source>
</evidence>
<dbReference type="RefSeq" id="WP_277534294.1">
    <property type="nucleotide sequence ID" value="NZ_JAPDIA010000007.1"/>
</dbReference>
<dbReference type="SMART" id="SM00448">
    <property type="entry name" value="REC"/>
    <property type="match status" value="1"/>
</dbReference>
<dbReference type="InterPro" id="IPR001789">
    <property type="entry name" value="Sig_transdc_resp-reg_receiver"/>
</dbReference>
<dbReference type="Pfam" id="PF12833">
    <property type="entry name" value="HTH_18"/>
    <property type="match status" value="1"/>
</dbReference>
<keyword evidence="1" id="KW-0805">Transcription regulation</keyword>
<feature type="domain" description="Response regulatory" evidence="7">
    <location>
        <begin position="3"/>
        <end position="120"/>
    </location>
</feature>
<dbReference type="EMBL" id="JAPDIA010000007">
    <property type="protein sequence ID" value="MDG0811586.1"/>
    <property type="molecule type" value="Genomic_DNA"/>
</dbReference>
<keyword evidence="5" id="KW-0175">Coiled coil</keyword>
<dbReference type="Pfam" id="PF00072">
    <property type="entry name" value="Response_reg"/>
    <property type="match status" value="1"/>
</dbReference>
<evidence type="ECO:0000313" key="8">
    <source>
        <dbReference type="EMBL" id="MDG0811586.1"/>
    </source>
</evidence>
<comment type="caution">
    <text evidence="8">The sequence shown here is derived from an EMBL/GenBank/DDBJ whole genome shotgun (WGS) entry which is preliminary data.</text>
</comment>
<keyword evidence="3" id="KW-0804">Transcription</keyword>